<dbReference type="Proteomes" id="UP000275078">
    <property type="component" value="Unassembled WGS sequence"/>
</dbReference>
<evidence type="ECO:0000313" key="2">
    <source>
        <dbReference type="EMBL" id="RPA79412.1"/>
    </source>
</evidence>
<keyword evidence="3" id="KW-1185">Reference proteome</keyword>
<protein>
    <submittedName>
        <fullName evidence="2">Uncharacterized protein</fullName>
    </submittedName>
</protein>
<feature type="compositionally biased region" description="Acidic residues" evidence="1">
    <location>
        <begin position="683"/>
        <end position="694"/>
    </location>
</feature>
<feature type="compositionally biased region" description="Basic and acidic residues" evidence="1">
    <location>
        <begin position="695"/>
        <end position="708"/>
    </location>
</feature>
<evidence type="ECO:0000256" key="1">
    <source>
        <dbReference type="SAM" id="MobiDB-lite"/>
    </source>
</evidence>
<dbReference type="EMBL" id="ML119699">
    <property type="protein sequence ID" value="RPA79412.1"/>
    <property type="molecule type" value="Genomic_DNA"/>
</dbReference>
<reference evidence="2 3" key="1">
    <citation type="journal article" date="2018" name="Nat. Ecol. Evol.">
        <title>Pezizomycetes genomes reveal the molecular basis of ectomycorrhizal truffle lifestyle.</title>
        <authorList>
            <person name="Murat C."/>
            <person name="Payen T."/>
            <person name="Noel B."/>
            <person name="Kuo A."/>
            <person name="Morin E."/>
            <person name="Chen J."/>
            <person name="Kohler A."/>
            <person name="Krizsan K."/>
            <person name="Balestrini R."/>
            <person name="Da Silva C."/>
            <person name="Montanini B."/>
            <person name="Hainaut M."/>
            <person name="Levati E."/>
            <person name="Barry K.W."/>
            <person name="Belfiori B."/>
            <person name="Cichocki N."/>
            <person name="Clum A."/>
            <person name="Dockter R.B."/>
            <person name="Fauchery L."/>
            <person name="Guy J."/>
            <person name="Iotti M."/>
            <person name="Le Tacon F."/>
            <person name="Lindquist E.A."/>
            <person name="Lipzen A."/>
            <person name="Malagnac F."/>
            <person name="Mello A."/>
            <person name="Molinier V."/>
            <person name="Miyauchi S."/>
            <person name="Poulain J."/>
            <person name="Riccioni C."/>
            <person name="Rubini A."/>
            <person name="Sitrit Y."/>
            <person name="Splivallo R."/>
            <person name="Traeger S."/>
            <person name="Wang M."/>
            <person name="Zifcakova L."/>
            <person name="Wipf D."/>
            <person name="Zambonelli A."/>
            <person name="Paolocci F."/>
            <person name="Nowrousian M."/>
            <person name="Ottonello S."/>
            <person name="Baldrian P."/>
            <person name="Spatafora J.W."/>
            <person name="Henrissat B."/>
            <person name="Nagy L.G."/>
            <person name="Aury J.M."/>
            <person name="Wincker P."/>
            <person name="Grigoriev I.V."/>
            <person name="Bonfante P."/>
            <person name="Martin F.M."/>
        </authorList>
    </citation>
    <scope>NUCLEOTIDE SEQUENCE [LARGE SCALE GENOMIC DNA]</scope>
    <source>
        <strain evidence="2 3">RN42</strain>
    </source>
</reference>
<feature type="compositionally biased region" description="Acidic residues" evidence="1">
    <location>
        <begin position="64"/>
        <end position="82"/>
    </location>
</feature>
<proteinExistence type="predicted"/>
<feature type="region of interest" description="Disordered" evidence="1">
    <location>
        <begin position="239"/>
        <end position="263"/>
    </location>
</feature>
<dbReference type="OrthoDB" id="4137658at2759"/>
<dbReference type="AlphaFoldDB" id="A0A3N4HZY7"/>
<evidence type="ECO:0000313" key="3">
    <source>
        <dbReference type="Proteomes" id="UP000275078"/>
    </source>
</evidence>
<feature type="region of interest" description="Disordered" evidence="1">
    <location>
        <begin position="35"/>
        <end position="84"/>
    </location>
</feature>
<feature type="region of interest" description="Disordered" evidence="1">
    <location>
        <begin position="664"/>
        <end position="708"/>
    </location>
</feature>
<feature type="compositionally biased region" description="Polar residues" evidence="1">
    <location>
        <begin position="37"/>
        <end position="46"/>
    </location>
</feature>
<name>A0A3N4HZY7_ASCIM</name>
<organism evidence="2 3">
    <name type="scientific">Ascobolus immersus RN42</name>
    <dbReference type="NCBI Taxonomy" id="1160509"/>
    <lineage>
        <taxon>Eukaryota</taxon>
        <taxon>Fungi</taxon>
        <taxon>Dikarya</taxon>
        <taxon>Ascomycota</taxon>
        <taxon>Pezizomycotina</taxon>
        <taxon>Pezizomycetes</taxon>
        <taxon>Pezizales</taxon>
        <taxon>Ascobolaceae</taxon>
        <taxon>Ascobolus</taxon>
    </lineage>
</organism>
<gene>
    <name evidence="2" type="ORF">BJ508DRAFT_363157</name>
</gene>
<dbReference type="STRING" id="1160509.A0A3N4HZY7"/>
<sequence>MSNDAPSHGVSLMTEEQDKYFKRLTYVAAKLTRESHTVGSAVNSPQDDSESDTASDSPEKVATDAEDSPLDSPEDDHLEVEDQVVSAESSSASIALMALLSLANLVLRKNKIIAVVSGSSSVTIVSEPSAGRLVFSKNPRRDTDISERTELASVWQGNVGMRSLDITPSDSCPGPISPDREFLDHLSTTLFHLRKSSESQDYYDRLLLFIYFIRTGFPKMMSRAAEHYGNLKIADKETMDGSLPTDGDDVSASNTGDSGKKGKKKAAKAFKASGTSSSSNTLSPNAYDYGLALIPQKDEACKFDFLQSHKTWKAIYDGLVIRFRETAKPFEEKFLIKEIPAGTAFSPHTQSVLKFAAKKFKTTTTPTMYTDLHAIYGSLILGYFSGLKTLSVVYTKDSLKDFWEKFASRETVDLDDEMLSWLQVVALCGSQINKLCRGTGDQTFLQFLEALLPSAEHANGCRAWLQMCTEHFGSFANLQKPEILPRLQKARVTMLEVCFEKGASNYHQMMSLEDFFEALKAKDLTQGDRAALVNDIRKSQGVHKGIDTFSGTMHAETLLVLLVLIYRKGYKAMLPGTLHNLAKSISLRHIGVSKLCCPVCKVVIGIAKGELNMEIQHAGSHGIWSACSLPPWTPEALAAKIIAEVERRVVKKLILPRSRQLRDSLARRRGSSPTKDTRPSVEYNDDYVDSEDDGLDRFRQRVKPGDAK</sequence>
<accession>A0A3N4HZY7</accession>